<protein>
    <recommendedName>
        <fullName evidence="3">Inovirus Gp2 family protein</fullName>
    </recommendedName>
</protein>
<sequence>MFDSTKKYWFDKNDDPCTQKRKKQRFIRNRITGLDFEDEMFDERKSYQILFPTLNVNERYRDDVGFRTMRKFRDTLFRRIKDAHAYERKRRRMGRPLKEHERTILHDIHGLIWRQESGERGGEHLHLVVWVSVSRRDHMTACEELGLAWQHITHWGDFHNGNRYAHSYRNKYGVAIGYVHRDDEEKREALRKVIGLYMAKVTQVPADSDEDDKLFGTRFFER</sequence>
<dbReference type="RefSeq" id="WP_377714888.1">
    <property type="nucleotide sequence ID" value="NZ_JBHSMP010000037.1"/>
</dbReference>
<reference evidence="2" key="1">
    <citation type="journal article" date="2019" name="Int. J. Syst. Evol. Microbiol.">
        <title>The Global Catalogue of Microorganisms (GCM) 10K type strain sequencing project: providing services to taxonomists for standard genome sequencing and annotation.</title>
        <authorList>
            <consortium name="The Broad Institute Genomics Platform"/>
            <consortium name="The Broad Institute Genome Sequencing Center for Infectious Disease"/>
            <person name="Wu L."/>
            <person name="Ma J."/>
        </authorList>
    </citation>
    <scope>NUCLEOTIDE SEQUENCE [LARGE SCALE GENOMIC DNA]</scope>
    <source>
        <strain evidence="2">CCUG 56042</strain>
    </source>
</reference>
<accession>A0ABW0JF00</accession>
<evidence type="ECO:0000313" key="2">
    <source>
        <dbReference type="Proteomes" id="UP001596103"/>
    </source>
</evidence>
<dbReference type="Proteomes" id="UP001596103">
    <property type="component" value="Unassembled WGS sequence"/>
</dbReference>
<dbReference type="EMBL" id="JBHSMP010000037">
    <property type="protein sequence ID" value="MFC5431568.1"/>
    <property type="molecule type" value="Genomic_DNA"/>
</dbReference>
<organism evidence="1 2">
    <name type="scientific">Paraburkholderia denitrificans</name>
    <dbReference type="NCBI Taxonomy" id="694025"/>
    <lineage>
        <taxon>Bacteria</taxon>
        <taxon>Pseudomonadati</taxon>
        <taxon>Pseudomonadota</taxon>
        <taxon>Betaproteobacteria</taxon>
        <taxon>Burkholderiales</taxon>
        <taxon>Burkholderiaceae</taxon>
        <taxon>Paraburkholderia</taxon>
    </lineage>
</organism>
<evidence type="ECO:0008006" key="3">
    <source>
        <dbReference type="Google" id="ProtNLM"/>
    </source>
</evidence>
<name>A0ABW0JF00_9BURK</name>
<evidence type="ECO:0000313" key="1">
    <source>
        <dbReference type="EMBL" id="MFC5431568.1"/>
    </source>
</evidence>
<gene>
    <name evidence="1" type="ORF">ACFPTO_22580</name>
</gene>
<proteinExistence type="predicted"/>
<keyword evidence="2" id="KW-1185">Reference proteome</keyword>
<comment type="caution">
    <text evidence="1">The sequence shown here is derived from an EMBL/GenBank/DDBJ whole genome shotgun (WGS) entry which is preliminary data.</text>
</comment>